<evidence type="ECO:0000313" key="3">
    <source>
        <dbReference type="EMBL" id="KAJ4810697.1"/>
    </source>
</evidence>
<dbReference type="Pfam" id="PF03745">
    <property type="entry name" value="DUF309"/>
    <property type="match status" value="1"/>
</dbReference>
<dbReference type="PANTHER" id="PTHR34796">
    <property type="entry name" value="EXPRESSED PROTEIN"/>
    <property type="match status" value="1"/>
</dbReference>
<comment type="caution">
    <text evidence="2">The sequence shown here is derived from an EMBL/GenBank/DDBJ whole genome shotgun (WGS) entry which is preliminary data.</text>
</comment>
<organism evidence="2 4">
    <name type="scientific">Rhynchospora pubera</name>
    <dbReference type="NCBI Taxonomy" id="906938"/>
    <lineage>
        <taxon>Eukaryota</taxon>
        <taxon>Viridiplantae</taxon>
        <taxon>Streptophyta</taxon>
        <taxon>Embryophyta</taxon>
        <taxon>Tracheophyta</taxon>
        <taxon>Spermatophyta</taxon>
        <taxon>Magnoliopsida</taxon>
        <taxon>Liliopsida</taxon>
        <taxon>Poales</taxon>
        <taxon>Cyperaceae</taxon>
        <taxon>Cyperoideae</taxon>
        <taxon>Rhynchosporeae</taxon>
        <taxon>Rhynchospora</taxon>
    </lineage>
</organism>
<reference evidence="2" key="1">
    <citation type="submission" date="2022-08" db="EMBL/GenBank/DDBJ databases">
        <authorList>
            <person name="Marques A."/>
        </authorList>
    </citation>
    <scope>NUCLEOTIDE SEQUENCE</scope>
    <source>
        <strain evidence="2">RhyPub2mFocal</strain>
        <tissue evidence="2">Leaves</tissue>
    </source>
</reference>
<dbReference type="InterPro" id="IPR005500">
    <property type="entry name" value="DUF309"/>
</dbReference>
<evidence type="ECO:0000256" key="1">
    <source>
        <dbReference type="SAM" id="MobiDB-lite"/>
    </source>
</evidence>
<keyword evidence="4" id="KW-1185">Reference proteome</keyword>
<gene>
    <name evidence="3" type="ORF">LUZ62_023263</name>
    <name evidence="2" type="ORF">LUZ62_068621</name>
</gene>
<proteinExistence type="predicted"/>
<dbReference type="AlphaFoldDB" id="A0AAV8CV29"/>
<dbReference type="Gene3D" id="1.10.3450.10">
    <property type="entry name" value="TTHA0068-like"/>
    <property type="match status" value="1"/>
</dbReference>
<evidence type="ECO:0000313" key="4">
    <source>
        <dbReference type="Proteomes" id="UP001140206"/>
    </source>
</evidence>
<protein>
    <submittedName>
        <fullName evidence="2">DUF309 domain protein</fullName>
    </submittedName>
</protein>
<dbReference type="PANTHER" id="PTHR34796:SF1">
    <property type="entry name" value="EXPRESSED PROTEIN"/>
    <property type="match status" value="1"/>
</dbReference>
<feature type="compositionally biased region" description="Low complexity" evidence="1">
    <location>
        <begin position="36"/>
        <end position="57"/>
    </location>
</feature>
<dbReference type="SUPFAM" id="SSF140663">
    <property type="entry name" value="TTHA0068-like"/>
    <property type="match status" value="1"/>
</dbReference>
<feature type="region of interest" description="Disordered" evidence="1">
    <location>
        <begin position="36"/>
        <end position="77"/>
    </location>
</feature>
<sequence length="266" mass="29584">MATASTTSMVQNQILIPSRGLVSSLSLPCSLPFPLSTRTRTRTRTTTSPARRSSPGLRPRRRLTGGIEPLESPETESEQPTFDLAVKLFNKGEFYRCHDVLEEMWYSAEEPIRTLLHGILQCAVGFHHLLNQNHRGGMIQLGEGLCKLKKLEFEEGPFFQFQQEISAALEFVYQTQKELAACNDEYCLTMDGSEKSYQLLGSFGAGQQLYSLSLGSDAKTHILFSAPNHYSSDRPSTVKAPILGATEKHLISLRYISKSDGIYASS</sequence>
<name>A0AAV8CV29_9POAL</name>
<dbReference type="Proteomes" id="UP001140206">
    <property type="component" value="Chromosome 4"/>
</dbReference>
<dbReference type="EMBL" id="JAMFTS010000001">
    <property type="protein sequence ID" value="KAJ4810697.1"/>
    <property type="molecule type" value="Genomic_DNA"/>
</dbReference>
<dbReference type="Proteomes" id="UP001140206">
    <property type="component" value="Chromosome 1"/>
</dbReference>
<evidence type="ECO:0000313" key="2">
    <source>
        <dbReference type="EMBL" id="KAJ4758246.1"/>
    </source>
</evidence>
<dbReference type="InterPro" id="IPR023203">
    <property type="entry name" value="TTHA0068_sf"/>
</dbReference>
<accession>A0AAV8CV29</accession>
<dbReference type="EMBL" id="JAMFTS010000004">
    <property type="protein sequence ID" value="KAJ4758246.1"/>
    <property type="molecule type" value="Genomic_DNA"/>
</dbReference>